<dbReference type="NCBIfam" id="NF009566">
    <property type="entry name" value="PRK13020.1"/>
    <property type="match status" value="1"/>
</dbReference>
<evidence type="ECO:0000313" key="13">
    <source>
        <dbReference type="EMBL" id="TAA75729.1"/>
    </source>
</evidence>
<organism evidence="13 14">
    <name type="scientific">Candidatus Electronema aureum</name>
    <dbReference type="NCBI Taxonomy" id="2005002"/>
    <lineage>
        <taxon>Bacteria</taxon>
        <taxon>Pseudomonadati</taxon>
        <taxon>Thermodesulfobacteriota</taxon>
        <taxon>Desulfobulbia</taxon>
        <taxon>Desulfobulbales</taxon>
        <taxon>Desulfobulbaceae</taxon>
        <taxon>Candidatus Electronema</taxon>
    </lineage>
</organism>
<comment type="catalytic activity">
    <reaction evidence="1">
        <text>2 6,7-dimethyl-8-(1-D-ribityl)lumazine + H(+) = 5-amino-6-(D-ribitylamino)uracil + riboflavin</text>
        <dbReference type="Rhea" id="RHEA:20772"/>
        <dbReference type="ChEBI" id="CHEBI:15378"/>
        <dbReference type="ChEBI" id="CHEBI:15934"/>
        <dbReference type="ChEBI" id="CHEBI:57986"/>
        <dbReference type="ChEBI" id="CHEBI:58201"/>
        <dbReference type="EC" id="2.5.1.9"/>
    </reaction>
</comment>
<evidence type="ECO:0000313" key="14">
    <source>
        <dbReference type="Proteomes" id="UP000316238"/>
    </source>
</evidence>
<evidence type="ECO:0000256" key="6">
    <source>
        <dbReference type="ARBA" id="ARBA00013950"/>
    </source>
</evidence>
<comment type="caution">
    <text evidence="13">The sequence shown here is derived from an EMBL/GenBank/DDBJ whole genome shotgun (WGS) entry which is preliminary data.</text>
</comment>
<dbReference type="Pfam" id="PF00677">
    <property type="entry name" value="Lum_binding"/>
    <property type="match status" value="2"/>
</dbReference>
<feature type="domain" description="Lumazine-binding" evidence="12">
    <location>
        <begin position="1"/>
        <end position="96"/>
    </location>
</feature>
<evidence type="ECO:0000256" key="2">
    <source>
        <dbReference type="ARBA" id="ARBA00002803"/>
    </source>
</evidence>
<dbReference type="InterPro" id="IPR026017">
    <property type="entry name" value="Lumazine-bd_dom"/>
</dbReference>
<dbReference type="InterPro" id="IPR023366">
    <property type="entry name" value="ATP_synth_asu-like_sf"/>
</dbReference>
<dbReference type="EMBL" id="NQJD01000004">
    <property type="protein sequence ID" value="TAA75729.1"/>
    <property type="molecule type" value="Genomic_DNA"/>
</dbReference>
<evidence type="ECO:0000256" key="7">
    <source>
        <dbReference type="ARBA" id="ARBA00022619"/>
    </source>
</evidence>
<evidence type="ECO:0000256" key="9">
    <source>
        <dbReference type="ARBA" id="ARBA00022737"/>
    </source>
</evidence>
<dbReference type="Proteomes" id="UP000316238">
    <property type="component" value="Unassembled WGS sequence"/>
</dbReference>
<dbReference type="PIRSF" id="PIRSF000498">
    <property type="entry name" value="Riboflavin_syn_A"/>
    <property type="match status" value="1"/>
</dbReference>
<feature type="repeat" description="Lumazine-binding" evidence="11">
    <location>
        <begin position="97"/>
        <end position="193"/>
    </location>
</feature>
<dbReference type="GO" id="GO:0009231">
    <property type="term" value="P:riboflavin biosynthetic process"/>
    <property type="evidence" value="ECO:0007669"/>
    <property type="project" value="UniProtKB-KW"/>
</dbReference>
<reference evidence="13" key="1">
    <citation type="submission" date="2017-07" db="EMBL/GenBank/DDBJ databases">
        <title>The cable genome - Insights into the physiology and evolution of filamentous bacteria capable of sulfide oxidation via long distance electron transfer.</title>
        <authorList>
            <person name="Thorup C."/>
            <person name="Bjerg J.T."/>
            <person name="Schreiber L."/>
            <person name="Nielsen L.P."/>
            <person name="Kjeldsen K.U."/>
            <person name="Boesen T."/>
            <person name="Boggild A."/>
            <person name="Meysman F."/>
            <person name="Geelhoed J."/>
            <person name="Schramm A."/>
        </authorList>
    </citation>
    <scope>NUCLEOTIDE SEQUENCE [LARGE SCALE GENOMIC DNA]</scope>
    <source>
        <strain evidence="13">GS</strain>
    </source>
</reference>
<feature type="domain" description="Lumazine-binding" evidence="12">
    <location>
        <begin position="97"/>
        <end position="193"/>
    </location>
</feature>
<dbReference type="AlphaFoldDB" id="A0A521G3X3"/>
<dbReference type="FunFam" id="2.40.30.20:FF:000004">
    <property type="entry name" value="Riboflavin synthase, alpha subunit"/>
    <property type="match status" value="1"/>
</dbReference>
<comment type="function">
    <text evidence="2">Catalyzes the dismutation of two molecules of 6,7-dimethyl-8-ribityllumazine, resulting in the formation of riboflavin and 5-amino-6-(D-ribitylamino)uracil.</text>
</comment>
<keyword evidence="14" id="KW-1185">Reference proteome</keyword>
<keyword evidence="7" id="KW-0686">Riboflavin biosynthesis</keyword>
<dbReference type="GO" id="GO:0004746">
    <property type="term" value="F:riboflavin synthase activity"/>
    <property type="evidence" value="ECO:0007669"/>
    <property type="project" value="UniProtKB-UniRule"/>
</dbReference>
<accession>A0A521G3X3</accession>
<dbReference type="NCBIfam" id="TIGR00187">
    <property type="entry name" value="ribE"/>
    <property type="match status" value="1"/>
</dbReference>
<name>A0A521G3X3_9BACT</name>
<dbReference type="InterPro" id="IPR001783">
    <property type="entry name" value="Lumazine-bd"/>
</dbReference>
<dbReference type="EC" id="2.5.1.9" evidence="5 10"/>
<dbReference type="FunFam" id="2.40.30.20:FF:000003">
    <property type="entry name" value="Riboflavin synthase, alpha subunit"/>
    <property type="match status" value="1"/>
</dbReference>
<evidence type="ECO:0000256" key="5">
    <source>
        <dbReference type="ARBA" id="ARBA00012827"/>
    </source>
</evidence>
<evidence type="ECO:0000256" key="8">
    <source>
        <dbReference type="ARBA" id="ARBA00022679"/>
    </source>
</evidence>
<dbReference type="CDD" id="cd00402">
    <property type="entry name" value="Riboflavin_synthase_like"/>
    <property type="match status" value="1"/>
</dbReference>
<evidence type="ECO:0000256" key="11">
    <source>
        <dbReference type="PROSITE-ProRule" id="PRU00524"/>
    </source>
</evidence>
<dbReference type="NCBIfam" id="NF006767">
    <property type="entry name" value="PRK09289.1"/>
    <property type="match status" value="1"/>
</dbReference>
<evidence type="ECO:0000256" key="3">
    <source>
        <dbReference type="ARBA" id="ARBA00004887"/>
    </source>
</evidence>
<comment type="pathway">
    <text evidence="3">Cofactor biosynthesis; riboflavin biosynthesis; riboflavin from 2-hydroxy-3-oxobutyl phosphate and 5-amino-6-(D-ribitylamino)uracil: step 2/2.</text>
</comment>
<dbReference type="Gene3D" id="2.40.30.20">
    <property type="match status" value="2"/>
</dbReference>
<keyword evidence="8 13" id="KW-0808">Transferase</keyword>
<comment type="subunit">
    <text evidence="4">Homotrimer.</text>
</comment>
<evidence type="ECO:0000256" key="1">
    <source>
        <dbReference type="ARBA" id="ARBA00000968"/>
    </source>
</evidence>
<gene>
    <name evidence="13" type="ORF">CDV28_10471</name>
</gene>
<evidence type="ECO:0000259" key="12">
    <source>
        <dbReference type="PROSITE" id="PS51177"/>
    </source>
</evidence>
<dbReference type="PANTHER" id="PTHR21098">
    <property type="entry name" value="RIBOFLAVIN SYNTHASE ALPHA CHAIN"/>
    <property type="match status" value="1"/>
</dbReference>
<dbReference type="SUPFAM" id="SSF63380">
    <property type="entry name" value="Riboflavin synthase domain-like"/>
    <property type="match status" value="2"/>
</dbReference>
<sequence>MFTGIIQSLGAVLEKRPVGGGMVFRIEAGFDLTEPQEGESIAVNGVCLTARDIQGRHFLADVSPESLSRTNLGGLAIGSKVNLERALRLADRLGGHLVSGHVDTQGRVEERRAAGDFTLFTFSLEQKLAKYVIEKGSITIDGVSLTVNSCAGSRFSVSIIPHTLAVTTLGGLKAGDQVNLEVDLIGKYVEKLLAAKDAGVAESRINPAFLAEHGFLR</sequence>
<evidence type="ECO:0000256" key="4">
    <source>
        <dbReference type="ARBA" id="ARBA00011233"/>
    </source>
</evidence>
<feature type="repeat" description="Lumazine-binding" evidence="11">
    <location>
        <begin position="1"/>
        <end position="96"/>
    </location>
</feature>
<evidence type="ECO:0000256" key="10">
    <source>
        <dbReference type="NCBIfam" id="TIGR00187"/>
    </source>
</evidence>
<dbReference type="PROSITE" id="PS51177">
    <property type="entry name" value="LUMAZINE_BIND"/>
    <property type="match status" value="2"/>
</dbReference>
<protein>
    <recommendedName>
        <fullName evidence="6 10">Riboflavin synthase</fullName>
        <ecNumber evidence="5 10">2.5.1.9</ecNumber>
    </recommendedName>
</protein>
<proteinExistence type="predicted"/>
<dbReference type="PANTHER" id="PTHR21098:SF12">
    <property type="entry name" value="RIBOFLAVIN SYNTHASE"/>
    <property type="match status" value="1"/>
</dbReference>
<dbReference type="InterPro" id="IPR017938">
    <property type="entry name" value="Riboflavin_synthase-like_b-brl"/>
</dbReference>
<keyword evidence="9" id="KW-0677">Repeat</keyword>